<sequence>MTRFLDLPDEIQLAVISFVDPEDLLKFSYTSRKIQGLCQDAIAQHFELKQRFEEIQLDRHHHPLNILHAIRDHPDLALYIKHIQYHGTCGEWQNLLAFELPEGELKFGRHASHVKSVQWPSWDLTDFMPDLRPQFASRCIKFIWNLWKMMLDRGLPSAYLLLLILHLPRLKRLRMTAVDMCDQTFVAVLRAWRDFTEMSKDDRSHQASGSPDRVFSDHSQTYKYKPPPPSLEVVEAYHSGDEASAFNFDHLQVFTYLPTVHTIRGKNISSNSSPFSEPHLDPVLTTQSPPPISTLPPSLPSNLTTLELTDSSLPPATLSLLLPHCPHLHTYRQTHSSPSSPWHDLPHLITVLLTTHHNKIQHLSLIHPYFYGSTPQIPSFVPFVRLKTLEVSLATLLPHSTWPEKEAHLMAGGRVPSLSEVLPPSCVEVTLGVEIAPGALSESGLLRGWPKRQVFPLGLRGEILPGQQRWGWEVLGAGGGGGSPFGGRAGLGFGGVGPGAGAVAGPAVGRGGSAWSSGGMAGSGRREQRSVMGRSGNGTGRAEVPLVNPLLTRLRKIRYFCCPTQVVKCNCIDAEILCEYEEGAYLSLEITRKQMKGWGGAHEEVWERESGEWEFES</sequence>
<feature type="domain" description="F-box" evidence="2">
    <location>
        <begin position="1"/>
        <end position="55"/>
    </location>
</feature>
<feature type="region of interest" description="Disordered" evidence="1">
    <location>
        <begin position="200"/>
        <end position="221"/>
    </location>
</feature>
<feature type="region of interest" description="Disordered" evidence="1">
    <location>
        <begin position="514"/>
        <end position="540"/>
    </location>
</feature>
<name>A0A4U7B4J3_9PEZI</name>
<dbReference type="InterPro" id="IPR001810">
    <property type="entry name" value="F-box_dom"/>
</dbReference>
<dbReference type="Proteomes" id="UP000308133">
    <property type="component" value="Unassembled WGS sequence"/>
</dbReference>
<dbReference type="Gene3D" id="1.20.1280.50">
    <property type="match status" value="1"/>
</dbReference>
<evidence type="ECO:0000313" key="4">
    <source>
        <dbReference type="Proteomes" id="UP000308133"/>
    </source>
</evidence>
<comment type="caution">
    <text evidence="3">The sequence shown here is derived from an EMBL/GenBank/DDBJ whole genome shotgun (WGS) entry which is preliminary data.</text>
</comment>
<accession>A0A4U7B4J3</accession>
<evidence type="ECO:0000313" key="3">
    <source>
        <dbReference type="EMBL" id="TKX22287.1"/>
    </source>
</evidence>
<dbReference type="SUPFAM" id="SSF81383">
    <property type="entry name" value="F-box domain"/>
    <property type="match status" value="1"/>
</dbReference>
<dbReference type="Pfam" id="PF00646">
    <property type="entry name" value="F-box"/>
    <property type="match status" value="1"/>
</dbReference>
<dbReference type="EMBL" id="PTQR01000068">
    <property type="protein sequence ID" value="TKX22287.1"/>
    <property type="molecule type" value="Genomic_DNA"/>
</dbReference>
<evidence type="ECO:0000256" key="1">
    <source>
        <dbReference type="SAM" id="MobiDB-lite"/>
    </source>
</evidence>
<proteinExistence type="predicted"/>
<dbReference type="InterPro" id="IPR036047">
    <property type="entry name" value="F-box-like_dom_sf"/>
</dbReference>
<evidence type="ECO:0000259" key="2">
    <source>
        <dbReference type="PROSITE" id="PS50181"/>
    </source>
</evidence>
<feature type="compositionally biased region" description="Pro residues" evidence="1">
    <location>
        <begin position="288"/>
        <end position="299"/>
    </location>
</feature>
<dbReference type="PROSITE" id="PS50181">
    <property type="entry name" value="FBOX"/>
    <property type="match status" value="1"/>
</dbReference>
<dbReference type="AlphaFoldDB" id="A0A4U7B4J3"/>
<protein>
    <submittedName>
        <fullName evidence="3">F-box domain-containing protein 6</fullName>
    </submittedName>
</protein>
<gene>
    <name evidence="3" type="ORF">C1H76_5577</name>
</gene>
<feature type="region of interest" description="Disordered" evidence="1">
    <location>
        <begin position="271"/>
        <end position="300"/>
    </location>
</feature>
<organism evidence="3 4">
    <name type="scientific">Elsinoe australis</name>
    <dbReference type="NCBI Taxonomy" id="40998"/>
    <lineage>
        <taxon>Eukaryota</taxon>
        <taxon>Fungi</taxon>
        <taxon>Dikarya</taxon>
        <taxon>Ascomycota</taxon>
        <taxon>Pezizomycotina</taxon>
        <taxon>Dothideomycetes</taxon>
        <taxon>Dothideomycetidae</taxon>
        <taxon>Myriangiales</taxon>
        <taxon>Elsinoaceae</taxon>
        <taxon>Elsinoe</taxon>
    </lineage>
</organism>
<reference evidence="3 4" key="1">
    <citation type="submission" date="2018-02" db="EMBL/GenBank/DDBJ databases">
        <title>Draft genome sequences of Elsinoe sp., causing black scab on jojoba.</title>
        <authorList>
            <person name="Stodart B."/>
            <person name="Jeffress S."/>
            <person name="Ash G."/>
            <person name="Arun Chinnappa K."/>
        </authorList>
    </citation>
    <scope>NUCLEOTIDE SEQUENCE [LARGE SCALE GENOMIC DNA]</scope>
    <source>
        <strain evidence="3 4">Hillstone_2</strain>
    </source>
</reference>